<dbReference type="PANTHER" id="PTHR30332">
    <property type="entry name" value="PROBABLE GENERAL SECRETION PATHWAY PROTEIN D"/>
    <property type="match status" value="1"/>
</dbReference>
<feature type="domain" description="NolW-like" evidence="13">
    <location>
        <begin position="129"/>
        <end position="189"/>
    </location>
</feature>
<dbReference type="InterPro" id="IPR005644">
    <property type="entry name" value="NolW-like"/>
</dbReference>
<dbReference type="InterPro" id="IPR013356">
    <property type="entry name" value="T2SS_GspD"/>
</dbReference>
<keyword evidence="16" id="KW-1185">Reference proteome</keyword>
<keyword evidence="8" id="KW-0472">Membrane</keyword>
<dbReference type="InterPro" id="IPR038591">
    <property type="entry name" value="NolW-like_sf"/>
</dbReference>
<name>A0ABU9DBU0_9PROT</name>
<comment type="subcellular location">
    <subcellularLocation>
        <location evidence="1 10">Cell outer membrane</location>
    </subcellularLocation>
</comment>
<dbReference type="InterPro" id="IPR004846">
    <property type="entry name" value="T2SS/T3SS_dom"/>
</dbReference>
<keyword evidence="5" id="KW-0812">Transmembrane</keyword>
<evidence type="ECO:0000256" key="3">
    <source>
        <dbReference type="ARBA" id="ARBA00022448"/>
    </source>
</evidence>
<evidence type="ECO:0000259" key="13">
    <source>
        <dbReference type="Pfam" id="PF03958"/>
    </source>
</evidence>
<evidence type="ECO:0000313" key="16">
    <source>
        <dbReference type="Proteomes" id="UP001446205"/>
    </source>
</evidence>
<dbReference type="PANTHER" id="PTHR30332:SF24">
    <property type="entry name" value="SECRETIN GSPD-RELATED"/>
    <property type="match status" value="1"/>
</dbReference>
<dbReference type="NCBIfam" id="TIGR02517">
    <property type="entry name" value="type_II_gspD"/>
    <property type="match status" value="1"/>
</dbReference>
<evidence type="ECO:0000256" key="5">
    <source>
        <dbReference type="ARBA" id="ARBA00022692"/>
    </source>
</evidence>
<dbReference type="InterPro" id="IPR049371">
    <property type="entry name" value="GspD-like_N0"/>
</dbReference>
<dbReference type="InterPro" id="IPR001775">
    <property type="entry name" value="GspD/PilQ"/>
</dbReference>
<keyword evidence="4" id="KW-1134">Transmembrane beta strand</keyword>
<keyword evidence="9" id="KW-0998">Cell outer membrane</keyword>
<feature type="compositionally biased region" description="Pro residues" evidence="11">
    <location>
        <begin position="685"/>
        <end position="700"/>
    </location>
</feature>
<gene>
    <name evidence="15" type="primary">gspD</name>
    <name evidence="15" type="ORF">WOB96_10450</name>
</gene>
<feature type="compositionally biased region" description="Low complexity" evidence="11">
    <location>
        <begin position="226"/>
        <end position="236"/>
    </location>
</feature>
<evidence type="ECO:0000256" key="10">
    <source>
        <dbReference type="RuleBase" id="RU004004"/>
    </source>
</evidence>
<feature type="region of interest" description="Disordered" evidence="11">
    <location>
        <begin position="216"/>
        <end position="236"/>
    </location>
</feature>
<dbReference type="EMBL" id="JBBPCO010000010">
    <property type="protein sequence ID" value="MEK8090180.1"/>
    <property type="molecule type" value="Genomic_DNA"/>
</dbReference>
<evidence type="ECO:0000256" key="4">
    <source>
        <dbReference type="ARBA" id="ARBA00022452"/>
    </source>
</evidence>
<evidence type="ECO:0000256" key="1">
    <source>
        <dbReference type="ARBA" id="ARBA00004442"/>
    </source>
</evidence>
<dbReference type="RefSeq" id="WP_341371237.1">
    <property type="nucleotide sequence ID" value="NZ_JBBPCO010000010.1"/>
</dbReference>
<evidence type="ECO:0000256" key="8">
    <source>
        <dbReference type="ARBA" id="ARBA00023136"/>
    </source>
</evidence>
<comment type="similarity">
    <text evidence="2">Belongs to the bacterial secretin family. GSP D subfamily.</text>
</comment>
<accession>A0ABU9DBU0</accession>
<protein>
    <submittedName>
        <fullName evidence="15">Type II secretion system secretin GspD</fullName>
    </submittedName>
</protein>
<comment type="caution">
    <text evidence="15">The sequence shown here is derived from an EMBL/GenBank/DDBJ whole genome shotgun (WGS) entry which is preliminary data.</text>
</comment>
<dbReference type="Pfam" id="PF21305">
    <property type="entry name" value="type_II_gspD_N0"/>
    <property type="match status" value="1"/>
</dbReference>
<evidence type="ECO:0000256" key="9">
    <source>
        <dbReference type="ARBA" id="ARBA00023237"/>
    </source>
</evidence>
<feature type="domain" description="NolW-like" evidence="13">
    <location>
        <begin position="292"/>
        <end position="392"/>
    </location>
</feature>
<dbReference type="PRINTS" id="PR00811">
    <property type="entry name" value="BCTERIALGSPD"/>
</dbReference>
<evidence type="ECO:0000256" key="2">
    <source>
        <dbReference type="ARBA" id="ARBA00006980"/>
    </source>
</evidence>
<evidence type="ECO:0000256" key="7">
    <source>
        <dbReference type="ARBA" id="ARBA00022927"/>
    </source>
</evidence>
<feature type="region of interest" description="Disordered" evidence="11">
    <location>
        <begin position="683"/>
        <end position="727"/>
    </location>
</feature>
<evidence type="ECO:0000313" key="15">
    <source>
        <dbReference type="EMBL" id="MEK8090180.1"/>
    </source>
</evidence>
<feature type="domain" description="NolW-like" evidence="13">
    <location>
        <begin position="195"/>
        <end position="286"/>
    </location>
</feature>
<evidence type="ECO:0000259" key="14">
    <source>
        <dbReference type="Pfam" id="PF21305"/>
    </source>
</evidence>
<reference evidence="15 16" key="1">
    <citation type="submission" date="2024-04" db="EMBL/GenBank/DDBJ databases">
        <authorList>
            <person name="Abashina T."/>
            <person name="Shaikin A."/>
        </authorList>
    </citation>
    <scope>NUCLEOTIDE SEQUENCE [LARGE SCALE GENOMIC DNA]</scope>
    <source>
        <strain evidence="15 16">AAFK</strain>
    </source>
</reference>
<dbReference type="Proteomes" id="UP001446205">
    <property type="component" value="Unassembled WGS sequence"/>
</dbReference>
<feature type="domain" description="Type II/III secretion system secretin-like" evidence="12">
    <location>
        <begin position="479"/>
        <end position="651"/>
    </location>
</feature>
<feature type="region of interest" description="Disordered" evidence="11">
    <location>
        <begin position="322"/>
        <end position="346"/>
    </location>
</feature>
<feature type="compositionally biased region" description="Low complexity" evidence="11">
    <location>
        <begin position="334"/>
        <end position="346"/>
    </location>
</feature>
<evidence type="ECO:0000259" key="12">
    <source>
        <dbReference type="Pfam" id="PF00263"/>
    </source>
</evidence>
<keyword evidence="6" id="KW-0732">Signal</keyword>
<dbReference type="Pfam" id="PF03958">
    <property type="entry name" value="Secretin_N"/>
    <property type="match status" value="3"/>
</dbReference>
<dbReference type="Pfam" id="PF00263">
    <property type="entry name" value="Secretin"/>
    <property type="match status" value="1"/>
</dbReference>
<organism evidence="15 16">
    <name type="scientific">Thermithiobacillus plumbiphilus</name>
    <dbReference type="NCBI Taxonomy" id="1729899"/>
    <lineage>
        <taxon>Bacteria</taxon>
        <taxon>Pseudomonadati</taxon>
        <taxon>Pseudomonadota</taxon>
        <taxon>Acidithiobacillia</taxon>
        <taxon>Acidithiobacillales</taxon>
        <taxon>Thermithiobacillaceae</taxon>
        <taxon>Thermithiobacillus</taxon>
    </lineage>
</organism>
<keyword evidence="3 10" id="KW-0813">Transport</keyword>
<dbReference type="InterPro" id="IPR050810">
    <property type="entry name" value="Bact_Secretion_Sys_Channel"/>
</dbReference>
<keyword evidence="7" id="KW-0653">Protein transport</keyword>
<evidence type="ECO:0000256" key="6">
    <source>
        <dbReference type="ARBA" id="ARBA00022729"/>
    </source>
</evidence>
<feature type="compositionally biased region" description="Basic and acidic residues" evidence="11">
    <location>
        <begin position="702"/>
        <end position="717"/>
    </location>
</feature>
<sequence length="727" mass="77252">MVSQIRRGLSTLFLLGVIWHGSVWAAQDRVTLNFQNADIESVVKMMSQITGRNFLLDPRVKGNVTIISSTPIPRDQAYQVFLAALRVQGFAAVQGSGVTRILPETDAKLMATPTYLGKQPGSRGDQIITQIYQLQNESAAQLMPVLRPLVSPNNYMAAYPGTNTLVITDYADNVRRITSIVSAIDRPRSRADINLVRLKHASAVDMAQLLSRLMTDNNTQGGGGAPVQPGAPAGAVPAPMPELGGEASSLSIVPDMRTNSLLVRTQNPGQLLRIRALVATLDVPASGSGNIHVVYLRNAEAGKLAQVLQGLITGQMRNVPAGDSGNTDAGGAGATPAAAPGGAAGAAGRLAGPETVMVQPDEATNSIIITAPDGMYNALRSVIDKLDVRRAQVYVEALIAEVSEEKAAEFGIQWQGTRDVDGNLVFGGTNFNGPSGIRGISFNPGNLANVGDGLTLGVIRGSLNIGGLNVVNIAALARALESDANANILSTPNLLTLDNSEAKIVVAQNVPFVTGSYAQATATGTGAAVNPFQTIERRDVGLTLKIRPQISEGGGITLQIYQEVSSLAQAVATNVRPADIITNKRSLESKVRVDDGNIIVLGGLIQDSLDDGRQSVPILGQIPVLGNLFRYNTRRHSKTNLMVFLRPVVIRDPVVGQGLTQDRYDYIRGQQMNMSVESHPVLPYVAPPQLPPFKVNPPSPESTREPRDDRSGRDDARQQGGTEEQTK</sequence>
<proteinExistence type="inferred from homology"/>
<evidence type="ECO:0000256" key="11">
    <source>
        <dbReference type="SAM" id="MobiDB-lite"/>
    </source>
</evidence>
<feature type="domain" description="GspD-like N0" evidence="14">
    <location>
        <begin position="32"/>
        <end position="101"/>
    </location>
</feature>
<dbReference type="Gene3D" id="3.30.1370.120">
    <property type="match status" value="3"/>
</dbReference>